<feature type="region of interest" description="Disordered" evidence="1">
    <location>
        <begin position="1"/>
        <end position="39"/>
    </location>
</feature>
<accession>A0A6J4VJF4</accession>
<proteinExistence type="predicted"/>
<dbReference type="AlphaFoldDB" id="A0A6J4VJF4"/>
<protein>
    <submittedName>
        <fullName evidence="2">Uncharacterized protein</fullName>
    </submittedName>
</protein>
<reference evidence="2" key="1">
    <citation type="submission" date="2020-02" db="EMBL/GenBank/DDBJ databases">
        <authorList>
            <person name="Meier V. D."/>
        </authorList>
    </citation>
    <scope>NUCLEOTIDE SEQUENCE</scope>
    <source>
        <strain evidence="2">AVDCRST_MAG18</strain>
    </source>
</reference>
<evidence type="ECO:0000256" key="1">
    <source>
        <dbReference type="SAM" id="MobiDB-lite"/>
    </source>
</evidence>
<name>A0A6J4VJF4_9BACT</name>
<gene>
    <name evidence="2" type="ORF">AVDCRST_MAG18-3129</name>
</gene>
<feature type="non-terminal residue" evidence="2">
    <location>
        <position position="39"/>
    </location>
</feature>
<evidence type="ECO:0000313" key="2">
    <source>
        <dbReference type="EMBL" id="CAA9580978.1"/>
    </source>
</evidence>
<feature type="non-terminal residue" evidence="2">
    <location>
        <position position="1"/>
    </location>
</feature>
<dbReference type="EMBL" id="CADCWN010000236">
    <property type="protein sequence ID" value="CAA9580978.1"/>
    <property type="molecule type" value="Genomic_DNA"/>
</dbReference>
<sequence>CRRLQSAASRRPHRSPPSGSKYASRPPPPRLTPAPHTNR</sequence>
<organism evidence="2">
    <name type="scientific">uncultured Thermomicrobiales bacterium</name>
    <dbReference type="NCBI Taxonomy" id="1645740"/>
    <lineage>
        <taxon>Bacteria</taxon>
        <taxon>Pseudomonadati</taxon>
        <taxon>Thermomicrobiota</taxon>
        <taxon>Thermomicrobia</taxon>
        <taxon>Thermomicrobiales</taxon>
        <taxon>environmental samples</taxon>
    </lineage>
</organism>